<evidence type="ECO:0000313" key="2">
    <source>
        <dbReference type="Proteomes" id="UP000855421"/>
    </source>
</evidence>
<dbReference type="EMBL" id="DACTBT010000041">
    <property type="protein sequence ID" value="HAT4299752.1"/>
    <property type="molecule type" value="Genomic_DNA"/>
</dbReference>
<comment type="caution">
    <text evidence="1">The sequence shown here is derived from an EMBL/GenBank/DDBJ whole genome shotgun (WGS) entry which is preliminary data.</text>
</comment>
<accession>A0AAN5NC83</accession>
<name>A0AAN5NC83_CLOPF</name>
<reference evidence="1" key="2">
    <citation type="submission" date="2020-07" db="EMBL/GenBank/DDBJ databases">
        <authorList>
            <consortium name="NCBI Pathogen Detection Project"/>
        </authorList>
    </citation>
    <scope>NUCLEOTIDE SEQUENCE</scope>
    <source>
        <strain evidence="1">C25</strain>
    </source>
</reference>
<organism evidence="1 2">
    <name type="scientific">Clostridium perfringens</name>
    <dbReference type="NCBI Taxonomy" id="1502"/>
    <lineage>
        <taxon>Bacteria</taxon>
        <taxon>Bacillati</taxon>
        <taxon>Bacillota</taxon>
        <taxon>Clostridia</taxon>
        <taxon>Eubacteriales</taxon>
        <taxon>Clostridiaceae</taxon>
        <taxon>Clostridium</taxon>
    </lineage>
</organism>
<gene>
    <name evidence="1" type="ORF">I9063_003176</name>
</gene>
<reference evidence="1" key="1">
    <citation type="journal article" date="2018" name="Genome Biol.">
        <title>SKESA: strategic k-mer extension for scrupulous assemblies.</title>
        <authorList>
            <person name="Souvorov A."/>
            <person name="Agarwala R."/>
            <person name="Lipman D.J."/>
        </authorList>
    </citation>
    <scope>NUCLEOTIDE SEQUENCE</scope>
    <source>
        <strain evidence="1">C25</strain>
    </source>
</reference>
<sequence length="249" mass="28807">MSRKVYTKFDDFIKSEEKNCLIVGTNCQKKHWEVLRYLNNLNKKLRILIRIPTMQNSEGILKYKAKTGVPKKVGNLSIYVDSLQVRSQENTPSDFNYIIVYPIEGLKGISDKNILDILNYRNSEKIFWVSNHDTVDFEYLKLMCDIKDPIIIDNEDKDIHDRIKAELIPKANEEFDKISVENLSYPCIENSISKRYKLGSVQSSSLPHELVGGSVDEYILIGNKKSISCIIKVPPKFEENKYILVKIIK</sequence>
<dbReference type="Proteomes" id="UP000855421">
    <property type="component" value="Unassembled WGS sequence"/>
</dbReference>
<proteinExistence type="predicted"/>
<evidence type="ECO:0000313" key="1">
    <source>
        <dbReference type="EMBL" id="HAT4299752.1"/>
    </source>
</evidence>
<dbReference type="AlphaFoldDB" id="A0AAN5NC83"/>
<protein>
    <submittedName>
        <fullName evidence="1">Uncharacterized protein</fullName>
    </submittedName>
</protein>